<feature type="signal peptide" evidence="1">
    <location>
        <begin position="1"/>
        <end position="21"/>
    </location>
</feature>
<gene>
    <name evidence="2" type="ORF">SAMN02910280_0688</name>
</gene>
<organism evidence="2 3">
    <name type="scientific">Ruminococcus flavefaciens</name>
    <dbReference type="NCBI Taxonomy" id="1265"/>
    <lineage>
        <taxon>Bacteria</taxon>
        <taxon>Bacillati</taxon>
        <taxon>Bacillota</taxon>
        <taxon>Clostridia</taxon>
        <taxon>Eubacteriales</taxon>
        <taxon>Oscillospiraceae</taxon>
        <taxon>Ruminococcus</taxon>
    </lineage>
</organism>
<dbReference type="AlphaFoldDB" id="A0A1K1LR35"/>
<reference evidence="2 3" key="1">
    <citation type="submission" date="2016-11" db="EMBL/GenBank/DDBJ databases">
        <authorList>
            <person name="Jaros S."/>
            <person name="Januszkiewicz K."/>
            <person name="Wedrychowicz H."/>
        </authorList>
    </citation>
    <scope>NUCLEOTIDE SEQUENCE [LARGE SCALE GENOMIC DNA]</scope>
    <source>
        <strain evidence="2 3">YL228</strain>
    </source>
</reference>
<accession>A0A1K1LR35</accession>
<dbReference type="RefSeq" id="WP_072299085.1">
    <property type="nucleotide sequence ID" value="NZ_FPIP01000001.1"/>
</dbReference>
<keyword evidence="1" id="KW-0732">Signal</keyword>
<evidence type="ECO:0000256" key="1">
    <source>
        <dbReference type="SAM" id="SignalP"/>
    </source>
</evidence>
<feature type="chain" id="PRO_5013108926" evidence="1">
    <location>
        <begin position="22"/>
        <end position="60"/>
    </location>
</feature>
<sequence>MKKLFLILTLCGILVSMSGCGTEPVIDNEDEAVNGSVIYVSPADGTTQANVSPVMNSAEA</sequence>
<dbReference type="PROSITE" id="PS51257">
    <property type="entry name" value="PROKAR_LIPOPROTEIN"/>
    <property type="match status" value="1"/>
</dbReference>
<evidence type="ECO:0000313" key="2">
    <source>
        <dbReference type="EMBL" id="SFW13381.1"/>
    </source>
</evidence>
<name>A0A1K1LR35_RUMFL</name>
<proteinExistence type="predicted"/>
<dbReference type="Proteomes" id="UP000183461">
    <property type="component" value="Unassembled WGS sequence"/>
</dbReference>
<dbReference type="EMBL" id="FPIP01000001">
    <property type="protein sequence ID" value="SFW13381.1"/>
    <property type="molecule type" value="Genomic_DNA"/>
</dbReference>
<protein>
    <submittedName>
        <fullName evidence="2">Uncharacterized protein</fullName>
    </submittedName>
</protein>
<evidence type="ECO:0000313" key="3">
    <source>
        <dbReference type="Proteomes" id="UP000183461"/>
    </source>
</evidence>